<dbReference type="CDD" id="cd15466">
    <property type="entry name" value="CLU-central"/>
    <property type="match status" value="1"/>
</dbReference>
<dbReference type="PANTHER" id="PTHR12601">
    <property type="entry name" value="EUKARYOTIC TRANSLATION INITIATION FACTOR 3 SUBUNIT EIF-3"/>
    <property type="match status" value="1"/>
</dbReference>
<proteinExistence type="predicted"/>
<evidence type="ECO:0000313" key="6">
    <source>
        <dbReference type="Proteomes" id="UP000245699"/>
    </source>
</evidence>
<dbReference type="Pfam" id="PF13374">
    <property type="entry name" value="TPR_10"/>
    <property type="match status" value="1"/>
</dbReference>
<feature type="region of interest" description="Disordered" evidence="3">
    <location>
        <begin position="1321"/>
        <end position="1345"/>
    </location>
</feature>
<keyword evidence="2" id="KW-0802">TPR repeat</keyword>
<comment type="caution">
    <text evidence="5">The sequence shown here is derived from an EMBL/GenBank/DDBJ whole genome shotgun (WGS) entry which is preliminary data.</text>
</comment>
<dbReference type="InterPro" id="IPR009846">
    <property type="entry name" value="SF3b5/RDS3-10"/>
</dbReference>
<dbReference type="EMBL" id="MBFT01000515">
    <property type="protein sequence ID" value="PVU89923.1"/>
    <property type="molecule type" value="Genomic_DNA"/>
</dbReference>
<organism evidence="5 6">
    <name type="scientific">Furculomyces boomerangus</name>
    <dbReference type="NCBI Taxonomy" id="61424"/>
    <lineage>
        <taxon>Eukaryota</taxon>
        <taxon>Fungi</taxon>
        <taxon>Fungi incertae sedis</taxon>
        <taxon>Zoopagomycota</taxon>
        <taxon>Kickxellomycotina</taxon>
        <taxon>Harpellomycetes</taxon>
        <taxon>Harpellales</taxon>
        <taxon>Harpellaceae</taxon>
        <taxon>Furculomyces</taxon>
    </lineage>
</organism>
<dbReference type="PROSITE" id="PS50005">
    <property type="entry name" value="TPR"/>
    <property type="match status" value="1"/>
</dbReference>
<dbReference type="InterPro" id="IPR028275">
    <property type="entry name" value="CLU_N"/>
</dbReference>
<keyword evidence="1" id="KW-0963">Cytoplasm</keyword>
<gene>
    <name evidence="5" type="ORF">BB559_004864</name>
</gene>
<dbReference type="GO" id="GO:0003729">
    <property type="term" value="F:mRNA binding"/>
    <property type="evidence" value="ECO:0007669"/>
    <property type="project" value="TreeGrafter"/>
</dbReference>
<dbReference type="InterPro" id="IPR019734">
    <property type="entry name" value="TPR_rpt"/>
</dbReference>
<feature type="compositionally biased region" description="Basic residues" evidence="3">
    <location>
        <begin position="272"/>
        <end position="285"/>
    </location>
</feature>
<dbReference type="GO" id="GO:0005737">
    <property type="term" value="C:cytoplasm"/>
    <property type="evidence" value="ECO:0007669"/>
    <property type="project" value="TreeGrafter"/>
</dbReference>
<dbReference type="Proteomes" id="UP000245699">
    <property type="component" value="Unassembled WGS sequence"/>
</dbReference>
<dbReference type="Gene3D" id="3.30.2280.10">
    <property type="entry name" value="Hypothetical protein (hspc210)"/>
    <property type="match status" value="1"/>
</dbReference>
<dbReference type="SUPFAM" id="SSF48452">
    <property type="entry name" value="TPR-like"/>
    <property type="match status" value="1"/>
</dbReference>
<evidence type="ECO:0000313" key="5">
    <source>
        <dbReference type="EMBL" id="PVU89923.1"/>
    </source>
</evidence>
<dbReference type="SUPFAM" id="SSF103107">
    <property type="entry name" value="Hypothetical protein c14orf129, hspc210"/>
    <property type="match status" value="1"/>
</dbReference>
<feature type="domain" description="Clu" evidence="4">
    <location>
        <begin position="450"/>
        <end position="707"/>
    </location>
</feature>
<evidence type="ECO:0000259" key="4">
    <source>
        <dbReference type="PROSITE" id="PS51823"/>
    </source>
</evidence>
<reference evidence="5 6" key="1">
    <citation type="journal article" date="2018" name="MBio">
        <title>Comparative Genomics Reveals the Core Gene Toolbox for the Fungus-Insect Symbiosis.</title>
        <authorList>
            <person name="Wang Y."/>
            <person name="Stata M."/>
            <person name="Wang W."/>
            <person name="Stajich J.E."/>
            <person name="White M.M."/>
            <person name="Moncalvo J.M."/>
        </authorList>
    </citation>
    <scope>NUCLEOTIDE SEQUENCE [LARGE SCALE GENOMIC DNA]</scope>
    <source>
        <strain evidence="5 6">AUS-77-4</strain>
    </source>
</reference>
<dbReference type="InterPro" id="IPR027523">
    <property type="entry name" value="CLU_prot"/>
</dbReference>
<dbReference type="GO" id="GO:0048312">
    <property type="term" value="P:intracellular distribution of mitochondria"/>
    <property type="evidence" value="ECO:0007669"/>
    <property type="project" value="TreeGrafter"/>
</dbReference>
<feature type="region of interest" description="Disordered" evidence="3">
    <location>
        <begin position="82"/>
        <end position="122"/>
    </location>
</feature>
<sequence length="1382" mass="155132">MDKFGMNNQTEHVISKHVGTGNADISRYEWITNQHRDTYAYIVGDSALTSYVAITEGESLSRVRFNCLELINYPKSKMAAQEQAENTVKNEANVDPASLDQQTEDSIKNETTVDPVSEDQQDVKGSGQNLIKVKILIPNGFTLKLHLNGIELVQELKQLIFQSPQAIEYTCFDLLYHGIPLDNHLSILDVVGAEFQNSAAGDDSVPEASVPEGTEIELEIHEKLYTERDARVHISRLNDLLEGASLASDTKYAIDLGSSIFPILNEKISGKRKGTVPEPKKKKNSKTVSPQTKQPKFRKFNVNSSPQLSIISTVPWRNRMKPEQCIKSLFLSGWNPVRPDRYLKGDLLYLCLTTLENVTYHITSSTTGFYVNKSSSTKFDPSPSESFKPTHSLITLIRRMSLKFTKAFVNMQVSMDSLYPLETVSINSCNQLVAPWIVPHPREGLSTAEMENVYDVSKTQNVFLKLGSRGADAVRDWNEELQSIREMQSSPSDENKNNSTSDYEGAVKDNQMLVWQNEFAEAAIAGAMAVVDNEVSPLNPTELPEQHIYMRENIFFSRVNDSRDLFSSIGGDEAAYTAASKDVNGVQILNGFENNKLCQLGTVMVDFRGCRIVAQTIVPGILRTENENPVVYGSVDNGNNIKSDPVFHELIKPIAKNLRLKEHEIMDGTGAIHKLYTSIDVKGIKGTDGRNYLVDLFRLFPVDSEFLLSECESSLEGSDDSKPRYPHKLVLLRNELLTLFYENSIRIQVKEILAEREKEKEVNPENPEIPKDLANEEFRNDVEKTHEKALESVVSMNMDAYVPILTNTVNAEFNKEKFSEDETVTTNVSKFLNDTIIPGFINELMAANLAPITGKSLTKHMHNRGINMRYLGKIISLLLQKNDKSTDAIIHLIAREMVTRSIKHIIRSFFKNTLREFHPSIFALVINSLFDADISSEEFTETKNQLFSNELLVNGDDDSISNQILTLIKDNVFMRYRYELPENWTETYIDSYKRILLREICIKCGVQILLRNYEVLLSNKKSTKSVVQNGPLSYFSSDDVLNFTPIIKVAGTPVPLPSETLDFGRSMIADGKKEIGLSLLHNLCLLHEQKCGNLHPSTARCYADLGTIYHELEDNETAIELMHQSIIANERSSGVDDTETIYNYLNLAMFEFSNGRTEIALGYIYHALDLWKLVGTLNHPILSVIYSNIAAMHQQLIFDPKETPKNSGLSPRTHNQAIDFFELGYNLRQNLFGDQNLLTASSLLNLAKSIASTGEFKLAMSKAKTAYMTFNKLVGPEDPRTADSKEWVDRLTTLAVESAKNAKAAAEAMFYITPNVESISKESSTKTKGSQTKPDSKNKKKQIGNVNEMSIDDLYQYIVGGNVSSGNTISPNGKGDHKPHKK</sequence>
<dbReference type="STRING" id="61424.A0A2T9YC50"/>
<dbReference type="InterPro" id="IPR033646">
    <property type="entry name" value="CLU-central"/>
</dbReference>
<feature type="region of interest" description="Disordered" evidence="3">
    <location>
        <begin position="272"/>
        <end position="295"/>
    </location>
</feature>
<dbReference type="PANTHER" id="PTHR12601:SF6">
    <property type="entry name" value="CLUSTERED MITOCHONDRIA PROTEIN HOMOLOG"/>
    <property type="match status" value="1"/>
</dbReference>
<dbReference type="InterPro" id="IPR025697">
    <property type="entry name" value="CLU_dom"/>
</dbReference>
<dbReference type="Pfam" id="PF07189">
    <property type="entry name" value="SF3b10"/>
    <property type="match status" value="1"/>
</dbReference>
<evidence type="ECO:0000256" key="2">
    <source>
        <dbReference type="PROSITE-ProRule" id="PRU00339"/>
    </source>
</evidence>
<dbReference type="Gene3D" id="1.25.40.10">
    <property type="entry name" value="Tetratricopeptide repeat domain"/>
    <property type="match status" value="2"/>
</dbReference>
<dbReference type="Pfam" id="PF13236">
    <property type="entry name" value="CLU"/>
    <property type="match status" value="1"/>
</dbReference>
<dbReference type="FunFam" id="3.30.2280.10:FF:000002">
    <property type="entry name" value="Clustered mitochondria protein homolog"/>
    <property type="match status" value="1"/>
</dbReference>
<dbReference type="InterPro" id="IPR023231">
    <property type="entry name" value="GSKIP_dom_sf"/>
</dbReference>
<accession>A0A2T9YC50</accession>
<dbReference type="OrthoDB" id="274726at2759"/>
<protein>
    <recommendedName>
        <fullName evidence="4">Clu domain-containing protein</fullName>
    </recommendedName>
</protein>
<dbReference type="PROSITE" id="PS51823">
    <property type="entry name" value="CLU"/>
    <property type="match status" value="1"/>
</dbReference>
<feature type="region of interest" description="Disordered" evidence="3">
    <location>
        <begin position="484"/>
        <end position="503"/>
    </location>
</feature>
<dbReference type="Pfam" id="PF12807">
    <property type="entry name" value="eIF3_p135"/>
    <property type="match status" value="1"/>
</dbReference>
<keyword evidence="6" id="KW-1185">Reference proteome</keyword>
<dbReference type="InterPro" id="IPR011990">
    <property type="entry name" value="TPR-like_helical_dom_sf"/>
</dbReference>
<feature type="repeat" description="TPR" evidence="2">
    <location>
        <begin position="1099"/>
        <end position="1132"/>
    </location>
</feature>
<dbReference type="Pfam" id="PF15044">
    <property type="entry name" value="CLU_N"/>
    <property type="match status" value="1"/>
</dbReference>
<evidence type="ECO:0000256" key="3">
    <source>
        <dbReference type="SAM" id="MobiDB-lite"/>
    </source>
</evidence>
<name>A0A2T9YC50_9FUNG</name>
<feature type="compositionally biased region" description="Polar residues" evidence="3">
    <location>
        <begin position="485"/>
        <end position="502"/>
    </location>
</feature>
<evidence type="ECO:0000256" key="1">
    <source>
        <dbReference type="ARBA" id="ARBA00022490"/>
    </source>
</evidence>